<dbReference type="GO" id="GO:0016020">
    <property type="term" value="C:membrane"/>
    <property type="evidence" value="ECO:0007669"/>
    <property type="project" value="UniProtKB-SubCell"/>
</dbReference>
<dbReference type="AlphaFoldDB" id="A0A061AXD5"/>
<evidence type="ECO:0000313" key="7">
    <source>
        <dbReference type="EMBL" id="CDR42219.1"/>
    </source>
</evidence>
<feature type="region of interest" description="Disordered" evidence="5">
    <location>
        <begin position="292"/>
        <end position="412"/>
    </location>
</feature>
<feature type="transmembrane region" description="Helical" evidence="6">
    <location>
        <begin position="136"/>
        <end position="162"/>
    </location>
</feature>
<feature type="compositionally biased region" description="Acidic residues" evidence="5">
    <location>
        <begin position="333"/>
        <end position="343"/>
    </location>
</feature>
<dbReference type="PANTHER" id="PTHR31465:SF1">
    <property type="entry name" value="PROTEIN RTA1-RELATED"/>
    <property type="match status" value="1"/>
</dbReference>
<dbReference type="EMBL" id="LK052941">
    <property type="protein sequence ID" value="CDR42219.1"/>
    <property type="molecule type" value="Genomic_DNA"/>
</dbReference>
<name>A0A061AXD5_RHOTO</name>
<comment type="subcellular location">
    <subcellularLocation>
        <location evidence="1">Membrane</location>
        <topology evidence="1">Multi-pass membrane protein</topology>
    </subcellularLocation>
</comment>
<evidence type="ECO:0000256" key="1">
    <source>
        <dbReference type="ARBA" id="ARBA00004141"/>
    </source>
</evidence>
<keyword evidence="3 6" id="KW-1133">Transmembrane helix</keyword>
<proteinExistence type="predicted"/>
<feature type="transmembrane region" description="Helical" evidence="6">
    <location>
        <begin position="95"/>
        <end position="115"/>
    </location>
</feature>
<keyword evidence="4 6" id="KW-0472">Membrane</keyword>
<organism evidence="7">
    <name type="scientific">Rhodotorula toruloides</name>
    <name type="common">Yeast</name>
    <name type="synonym">Rhodosporidium toruloides</name>
    <dbReference type="NCBI Taxonomy" id="5286"/>
    <lineage>
        <taxon>Eukaryota</taxon>
        <taxon>Fungi</taxon>
        <taxon>Dikarya</taxon>
        <taxon>Basidiomycota</taxon>
        <taxon>Pucciniomycotina</taxon>
        <taxon>Microbotryomycetes</taxon>
        <taxon>Sporidiobolales</taxon>
        <taxon>Sporidiobolaceae</taxon>
        <taxon>Rhodotorula</taxon>
    </lineage>
</organism>
<feature type="transmembrane region" description="Helical" evidence="6">
    <location>
        <begin position="33"/>
        <end position="53"/>
    </location>
</feature>
<evidence type="ECO:0000256" key="5">
    <source>
        <dbReference type="SAM" id="MobiDB-lite"/>
    </source>
</evidence>
<dbReference type="PANTHER" id="PTHR31465">
    <property type="entry name" value="PROTEIN RTA1-RELATED"/>
    <property type="match status" value="1"/>
</dbReference>
<evidence type="ECO:0000256" key="2">
    <source>
        <dbReference type="ARBA" id="ARBA00022692"/>
    </source>
</evidence>
<accession>A0A061AXD5</accession>
<feature type="transmembrane region" description="Helical" evidence="6">
    <location>
        <begin position="65"/>
        <end position="83"/>
    </location>
</feature>
<feature type="compositionally biased region" description="Polar residues" evidence="5">
    <location>
        <begin position="402"/>
        <end position="412"/>
    </location>
</feature>
<feature type="transmembrane region" description="Helical" evidence="6">
    <location>
        <begin position="217"/>
        <end position="236"/>
    </location>
</feature>
<keyword evidence="2 6" id="KW-0812">Transmembrane</keyword>
<dbReference type="OrthoDB" id="3358017at2759"/>
<gene>
    <name evidence="7" type="ORF">RHTO0S_06e11122g</name>
</gene>
<reference evidence="7" key="1">
    <citation type="journal article" date="2014" name="Genome Announc.">
        <title>Draft genome sequence of Rhodosporidium toruloides CECT1137, an oleaginous yeast of biotechnological interest.</title>
        <authorList>
            <person name="Morin N."/>
            <person name="Calcas X."/>
            <person name="Devillers H."/>
            <person name="Durrens P."/>
            <person name="Sherman D.J."/>
            <person name="Nicaud J.-M."/>
            <person name="Neuveglise C."/>
        </authorList>
    </citation>
    <scope>NUCLEOTIDE SEQUENCE</scope>
    <source>
        <strain evidence="7">CECT1137</strain>
    </source>
</reference>
<feature type="transmembrane region" description="Helical" evidence="6">
    <location>
        <begin position="182"/>
        <end position="205"/>
    </location>
</feature>
<dbReference type="Pfam" id="PF04479">
    <property type="entry name" value="RTA1"/>
    <property type="match status" value="1"/>
</dbReference>
<evidence type="ECO:0000256" key="6">
    <source>
        <dbReference type="SAM" id="Phobius"/>
    </source>
</evidence>
<dbReference type="InterPro" id="IPR007568">
    <property type="entry name" value="RTA1"/>
</dbReference>
<sequence>MSSFPPSVPINPNPNPPAGEAGISIYGYIPSRALATIAVVTFGLAFINHAVHLVRLRGTRTFQSLMMFGNIMEIVGYSCRLVSHYHPFVVDYFVVQYFFIVCSPVFFQAAFYLALGLALRRLDHFGSTLLGFNPKILISVMIASDVVTTIIQITGAALIGVAESNQYQGNKVSITSSQANDILLAGLAIQMASFFAFLCLLIFVIVRSERTFTAAHLPRRFSAFLFTASLLVFLRTTFRLAETAQGVFGFASRSEALFGTLEYLPVILAVGIYAAVPLAELLPVDVDDDRYEDSSDARTMSMRQATKETKTLDLRGASTRGSDAGRNGNGAMSDEEKDEEDGDLERGSEVSPSPPASSSSGGGRRADELRETDGDEGVVTDGSPTTMVERGSLRSRRGSGFERTNSYGAKEE</sequence>
<protein>
    <submittedName>
        <fullName evidence="7">RHTO0S06e11122g1_1</fullName>
    </submittedName>
</protein>
<evidence type="ECO:0000256" key="3">
    <source>
        <dbReference type="ARBA" id="ARBA00022989"/>
    </source>
</evidence>
<evidence type="ECO:0000256" key="4">
    <source>
        <dbReference type="ARBA" id="ARBA00023136"/>
    </source>
</evidence>